<feature type="coiled-coil region" evidence="6">
    <location>
        <begin position="710"/>
        <end position="737"/>
    </location>
</feature>
<dbReference type="InterPro" id="IPR004869">
    <property type="entry name" value="MMPL_dom"/>
</dbReference>
<organism evidence="10 11">
    <name type="scientific">Natronococcus jeotgali DSM 18795</name>
    <dbReference type="NCBI Taxonomy" id="1227498"/>
    <lineage>
        <taxon>Archaea</taxon>
        <taxon>Methanobacteriati</taxon>
        <taxon>Methanobacteriota</taxon>
        <taxon>Stenosarchaea group</taxon>
        <taxon>Halobacteria</taxon>
        <taxon>Halobacteriales</taxon>
        <taxon>Natrialbaceae</taxon>
        <taxon>Natronococcus</taxon>
    </lineage>
</organism>
<feature type="domain" description="SSD" evidence="9">
    <location>
        <begin position="1287"/>
        <end position="1447"/>
    </location>
</feature>
<evidence type="ECO:0000256" key="8">
    <source>
        <dbReference type="SAM" id="Phobius"/>
    </source>
</evidence>
<dbReference type="PANTHER" id="PTHR33406">
    <property type="entry name" value="MEMBRANE PROTEIN MJ1562-RELATED"/>
    <property type="match status" value="1"/>
</dbReference>
<feature type="transmembrane region" description="Helical" evidence="8">
    <location>
        <begin position="1292"/>
        <end position="1313"/>
    </location>
</feature>
<feature type="domain" description="SSD" evidence="9">
    <location>
        <begin position="884"/>
        <end position="1010"/>
    </location>
</feature>
<evidence type="ECO:0000313" key="11">
    <source>
        <dbReference type="Proteomes" id="UP000011531"/>
    </source>
</evidence>
<evidence type="ECO:0000256" key="3">
    <source>
        <dbReference type="ARBA" id="ARBA00022692"/>
    </source>
</evidence>
<dbReference type="InterPro" id="IPR050545">
    <property type="entry name" value="Mycobact_MmpL"/>
</dbReference>
<evidence type="ECO:0000313" key="10">
    <source>
        <dbReference type="EMBL" id="ELY58282.1"/>
    </source>
</evidence>
<feature type="transmembrane region" description="Helical" evidence="8">
    <location>
        <begin position="985"/>
        <end position="1007"/>
    </location>
</feature>
<feature type="transmembrane region" description="Helical" evidence="8">
    <location>
        <begin position="856"/>
        <end position="875"/>
    </location>
</feature>
<evidence type="ECO:0000256" key="1">
    <source>
        <dbReference type="ARBA" id="ARBA00004651"/>
    </source>
</evidence>
<feature type="coiled-coil region" evidence="6">
    <location>
        <begin position="126"/>
        <end position="160"/>
    </location>
</feature>
<protein>
    <recommendedName>
        <fullName evidence="9">SSD domain-containing protein</fullName>
    </recommendedName>
</protein>
<feature type="transmembrane region" description="Helical" evidence="8">
    <location>
        <begin position="951"/>
        <end position="973"/>
    </location>
</feature>
<feature type="transmembrane region" description="Helical" evidence="8">
    <location>
        <begin position="882"/>
        <end position="904"/>
    </location>
</feature>
<dbReference type="Proteomes" id="UP000011531">
    <property type="component" value="Unassembled WGS sequence"/>
</dbReference>
<feature type="coiled-coil region" evidence="6">
    <location>
        <begin position="258"/>
        <end position="323"/>
    </location>
</feature>
<sequence length="1491" mass="159242">MSLPDRIAKGITFHSKIVIVVLLLTTALVGAGAPMVDDDSSLDQFEGESEEATALEEMNEEFAAEGDENTTTVQLIHRNEDGNALSKESLISSLEFQQEIRNNDSINGTLVENESIIGVENVVAIAAITNDRVESLEQRSAELEEREAALERRNETLAEGLDEVVALQREYETASAAGDNETAADLESEIEATIEETTSEAELDENQTAEYEEFASQAREVESNRWTLERQAELPPEELPEYQELTAAREEIYTGATVGVLQEEYEGLEADAAALEEERETLEERAAELEDRQAALENRSQTLEDGLDEVAELEAQYELASAAGDDEEAAALEEEIDATVAETANEAELDDEQTAEYEGVVESLRAQIELDEVDRATAADAGAQQDALEQRRGVLEEGLLDVAELEMQRELASAAGDEEAAAAAASERDAAVEEAIAAAELDDEQAAEYERAVETVREEATPSDELAAAVAASDASTDELIAAGEAIANGESDPEDVDAIQDELDRSDAAVGSAADLEEAAAAAAAGVLEGEQTAEAATPNATDGSAEELAPEGDLEELYLAGTVGVLEDEYDELETRAAELESGQQDLEDDAADLEQRRTTLEERSTALEDGLDEALALQREYENASADGDNATAAELEGEIEATVDEAASEADLDDEQASQYGDLVDQAREIESNRWAIEQRPDDPEEIPEYQELNESLDGIYAGATLGVLEDEYAELEDDAAALEEDFESLEENDETPSLDEQIEALEGLDDEEFADLLEQTLSEGDGEESAALAFMPSDYEPGSTEADARMTIVTQETTAATDGAGMGGEMDAALESQLDLRDLANQDEQEYMVFGGGVITDEIENSMGDSLAIVGPLALLFVVVALVVAYRDPLDIALGVVGIGGVLIWTFGFMGWTGIAFNQMMIAVPVLLIGLSIDYAIHVFMRHREQRETDGRTGTVRGSMRIALAGVGVALVWVTATTAIGFLANLVSPIGPIREFGIVSAVGITAALIIFGALIPALKVEIDSLLESRGWDRRKRAFGTGEGGFASALTLGSTAARKIPVIVLIAALLLTAGGVYGASQVDTSFEQEDFLAESPPNWTENLPGPMEPGEYQAAADLEYINDNFQREDTQAQILVEGDVTDDGTLERLERTQSEAADSDVVYTLPNGEADVRGPLSVMEDTAAQNESFNESFQAADTDGDGVPDRDVEALYDELFEVNEEEAGSVIYRTDGGEYESVRLIVATDGGAGFDEITTELRSVAGDLDASGTGDERNLDAGDGELNAFATGDPIVSHIVEQDLLETVLQSLLITLVSVFVFLTAAYWLTGNSATLGAVTLLPVAFTVSWILGTMYLLGMPFNVLTGMITSLTIGLGVAYSIHISDRYTLELERQGNVWSALQTTVTGTGGALLGSAATTVGGFGTLVFAILPALQQFGIITGLTIIYSFLASVIVLPTLLVLWTRYFGPDVSFDRSGAGMATPTASDGGTEMETDTASENRGADEP</sequence>
<dbReference type="RefSeq" id="WP_008423946.1">
    <property type="nucleotide sequence ID" value="NZ_AOIA01000115.1"/>
</dbReference>
<dbReference type="STRING" id="1227498.C492_12644"/>
<feature type="region of interest" description="Disordered" evidence="7">
    <location>
        <begin position="504"/>
        <end position="555"/>
    </location>
</feature>
<dbReference type="Gene3D" id="1.20.1640.10">
    <property type="entry name" value="Multidrug efflux transporter AcrB transmembrane domain"/>
    <property type="match status" value="2"/>
</dbReference>
<comment type="caution">
    <text evidence="10">The sequence shown here is derived from an EMBL/GenBank/DDBJ whole genome shotgun (WGS) entry which is preliminary data.</text>
</comment>
<evidence type="ECO:0000256" key="7">
    <source>
        <dbReference type="SAM" id="MobiDB-lite"/>
    </source>
</evidence>
<dbReference type="SUPFAM" id="SSF82866">
    <property type="entry name" value="Multidrug efflux transporter AcrB transmembrane domain"/>
    <property type="match status" value="2"/>
</dbReference>
<evidence type="ECO:0000259" key="9">
    <source>
        <dbReference type="PROSITE" id="PS50156"/>
    </source>
</evidence>
<feature type="transmembrane region" description="Helical" evidence="8">
    <location>
        <begin position="1389"/>
        <end position="1416"/>
    </location>
</feature>
<evidence type="ECO:0000256" key="5">
    <source>
        <dbReference type="ARBA" id="ARBA00023136"/>
    </source>
</evidence>
<keyword evidence="5 8" id="KW-0472">Membrane</keyword>
<dbReference type="Pfam" id="PF03176">
    <property type="entry name" value="MMPL"/>
    <property type="match status" value="2"/>
</dbReference>
<proteinExistence type="predicted"/>
<gene>
    <name evidence="10" type="ORF">C492_12644</name>
</gene>
<keyword evidence="6" id="KW-0175">Coiled coil</keyword>
<evidence type="ECO:0000256" key="4">
    <source>
        <dbReference type="ARBA" id="ARBA00022989"/>
    </source>
</evidence>
<feature type="transmembrane region" description="Helical" evidence="8">
    <location>
        <begin position="1422"/>
        <end position="1448"/>
    </location>
</feature>
<comment type="subcellular location">
    <subcellularLocation>
        <location evidence="1">Cell membrane</location>
        <topology evidence="1">Multi-pass membrane protein</topology>
    </subcellularLocation>
</comment>
<dbReference type="InterPro" id="IPR000731">
    <property type="entry name" value="SSD"/>
</dbReference>
<dbReference type="GO" id="GO:0005886">
    <property type="term" value="C:plasma membrane"/>
    <property type="evidence" value="ECO:0007669"/>
    <property type="project" value="UniProtKB-SubCell"/>
</dbReference>
<dbReference type="PANTHER" id="PTHR33406:SF13">
    <property type="entry name" value="MEMBRANE PROTEIN YDFJ"/>
    <property type="match status" value="1"/>
</dbReference>
<feature type="compositionally biased region" description="Acidic residues" evidence="7">
    <location>
        <begin position="546"/>
        <end position="555"/>
    </location>
</feature>
<keyword evidence="11" id="KW-1185">Reference proteome</keyword>
<name>L9X9J8_9EURY</name>
<evidence type="ECO:0000256" key="2">
    <source>
        <dbReference type="ARBA" id="ARBA00022475"/>
    </source>
</evidence>
<keyword evidence="4 8" id="KW-1133">Transmembrane helix</keyword>
<accession>L9X9J8</accession>
<dbReference type="OrthoDB" id="42357at2157"/>
<dbReference type="PATRIC" id="fig|1227498.3.peg.2453"/>
<keyword evidence="2" id="KW-1003">Cell membrane</keyword>
<feature type="compositionally biased region" description="Low complexity" evidence="7">
    <location>
        <begin position="509"/>
        <end position="532"/>
    </location>
</feature>
<feature type="compositionally biased region" description="Basic and acidic residues" evidence="7">
    <location>
        <begin position="596"/>
        <end position="609"/>
    </location>
</feature>
<keyword evidence="3 8" id="KW-0812">Transmembrane</keyword>
<reference evidence="10 11" key="1">
    <citation type="journal article" date="2014" name="PLoS Genet.">
        <title>Phylogenetically driven sequencing of extremely halophilic archaea reveals strategies for static and dynamic osmo-response.</title>
        <authorList>
            <person name="Becker E.A."/>
            <person name="Seitzer P.M."/>
            <person name="Tritt A."/>
            <person name="Larsen D."/>
            <person name="Krusor M."/>
            <person name="Yao A.I."/>
            <person name="Wu D."/>
            <person name="Madern D."/>
            <person name="Eisen J.A."/>
            <person name="Darling A.E."/>
            <person name="Facciotti M.T."/>
        </authorList>
    </citation>
    <scope>NUCLEOTIDE SEQUENCE [LARGE SCALE GENOMIC DNA]</scope>
    <source>
        <strain evidence="10 11">DSM 18795</strain>
    </source>
</reference>
<dbReference type="PROSITE" id="PS50156">
    <property type="entry name" value="SSD"/>
    <property type="match status" value="2"/>
</dbReference>
<feature type="transmembrane region" description="Helical" evidence="8">
    <location>
        <begin position="1320"/>
        <end position="1342"/>
    </location>
</feature>
<feature type="transmembrane region" description="Helical" evidence="8">
    <location>
        <begin position="1348"/>
        <end position="1368"/>
    </location>
</feature>
<feature type="transmembrane region" description="Helical" evidence="8">
    <location>
        <begin position="910"/>
        <end position="930"/>
    </location>
</feature>
<feature type="region of interest" description="Disordered" evidence="7">
    <location>
        <begin position="1463"/>
        <end position="1491"/>
    </location>
</feature>
<feature type="region of interest" description="Disordered" evidence="7">
    <location>
        <begin position="577"/>
        <end position="612"/>
    </location>
</feature>
<evidence type="ECO:0000256" key="6">
    <source>
        <dbReference type="SAM" id="Coils"/>
    </source>
</evidence>
<dbReference type="EMBL" id="AOIA01000115">
    <property type="protein sequence ID" value="ELY58282.1"/>
    <property type="molecule type" value="Genomic_DNA"/>
</dbReference>
<feature type="transmembrane region" description="Helical" evidence="8">
    <location>
        <begin position="1048"/>
        <end position="1067"/>
    </location>
</feature>